<dbReference type="Proteomes" id="UP001497550">
    <property type="component" value="Chromosome"/>
</dbReference>
<dbReference type="EMBL" id="OY978783">
    <property type="protein sequence ID" value="CAK6595739.1"/>
    <property type="molecule type" value="Genomic_DNA"/>
</dbReference>
<evidence type="ECO:0000313" key="1">
    <source>
        <dbReference type="EMBL" id="CAK6595739.1"/>
    </source>
</evidence>
<name>A0AAV1MB60_9CAUD</name>
<gene>
    <name evidence="1" type="ORF">K51PH129C1_LOCUS10</name>
</gene>
<accession>A0AAV1MB60</accession>
<organism evidence="1 2">
    <name type="scientific">Klebsiella phage vB_Kpn_K51PH129C1</name>
    <dbReference type="NCBI Taxonomy" id="3071644"/>
    <lineage>
        <taxon>Viruses</taxon>
        <taxon>Duplodnaviria</taxon>
        <taxon>Heunggongvirae</taxon>
        <taxon>Uroviricota</taxon>
        <taxon>Caudoviricetes</taxon>
        <taxon>Autographivirales</taxon>
        <taxon>Autoscriptoviridae</taxon>
        <taxon>Slopekvirinae</taxon>
        <taxon>Drulisvirus</taxon>
        <taxon>Drulisvirus K51PH129C1</taxon>
    </lineage>
</organism>
<proteinExistence type="predicted"/>
<reference evidence="1 2" key="1">
    <citation type="submission" date="2023-10" db="EMBL/GenBank/DDBJ databases">
        <authorList>
            <person name="Robby Concha-Eloko"/>
            <person name="Pilar Barberan- Martinez"/>
            <person name="Rafael Sanjuan"/>
            <person name="Pilar Domingo-Calap"/>
        </authorList>
    </citation>
    <scope>NUCLEOTIDE SEQUENCE [LARGE SCALE GENOMIC DNA]</scope>
</reference>
<protein>
    <submittedName>
        <fullName evidence="1">Uncharacterized protein</fullName>
    </submittedName>
</protein>
<keyword evidence="2" id="KW-1185">Reference proteome</keyword>
<sequence>MSLLVWDGAAPLVVGNIVSWSNVKSIVRWLDDAYAIIENSENGCTCKVPQAELSVYTDAAAVAVSKLSAILENAPANAEELAQYLVTNGVIVPTA</sequence>
<evidence type="ECO:0000313" key="2">
    <source>
        <dbReference type="Proteomes" id="UP001497550"/>
    </source>
</evidence>